<dbReference type="InterPro" id="IPR000608">
    <property type="entry name" value="UBC"/>
</dbReference>
<evidence type="ECO:0000313" key="3">
    <source>
        <dbReference type="EMBL" id="KAK7469319.1"/>
    </source>
</evidence>
<dbReference type="InterPro" id="IPR016135">
    <property type="entry name" value="UBQ-conjugating_enzyme/RWD"/>
</dbReference>
<name>A0ABR1JYD3_9AGAR</name>
<dbReference type="SUPFAM" id="SSF54495">
    <property type="entry name" value="UBC-like"/>
    <property type="match status" value="1"/>
</dbReference>
<dbReference type="SUPFAM" id="SSF81383">
    <property type="entry name" value="F-box domain"/>
    <property type="match status" value="1"/>
</dbReference>
<dbReference type="InterPro" id="IPR036047">
    <property type="entry name" value="F-box-like_dom_sf"/>
</dbReference>
<organism evidence="3 4">
    <name type="scientific">Marasmiellus scandens</name>
    <dbReference type="NCBI Taxonomy" id="2682957"/>
    <lineage>
        <taxon>Eukaryota</taxon>
        <taxon>Fungi</taxon>
        <taxon>Dikarya</taxon>
        <taxon>Basidiomycota</taxon>
        <taxon>Agaricomycotina</taxon>
        <taxon>Agaricomycetes</taxon>
        <taxon>Agaricomycetidae</taxon>
        <taxon>Agaricales</taxon>
        <taxon>Marasmiineae</taxon>
        <taxon>Omphalotaceae</taxon>
        <taxon>Marasmiellus</taxon>
    </lineage>
</organism>
<evidence type="ECO:0000259" key="2">
    <source>
        <dbReference type="PROSITE" id="PS50127"/>
    </source>
</evidence>
<proteinExistence type="predicted"/>
<feature type="domain" description="UBC core" evidence="2">
    <location>
        <begin position="8"/>
        <end position="166"/>
    </location>
</feature>
<dbReference type="Pfam" id="PF00179">
    <property type="entry name" value="UQ_con"/>
    <property type="match status" value="1"/>
</dbReference>
<sequence length="713" mass="81403">MPTQLSRQLLSRLHRDLSELHDSPYPGVSVFTNDEDLRKFCLVLIPPSGPFKDLALHFDVELPELWPSYPPQIKSSVYGIDHPNLFGGYICCDLLKSISESGYTGGYTPALTLRGLFLQFLTFFSSTKIEQDYGGVYNIGDSQIKHFFRDERLAAAFIRDISRGDAYPETSLDLSREWDANKSRAVSVSMPACKTYNFLYKTKKSQGDGKLHLVIIDNPRRARTLDSISSWSCKSCPYGTSVLPHDTRQARTIVPVIRGMTAGPVSVAPPRCLLDRLNDDILYEVASYLTSESVISFSQAWARFCILMESSHELLRRELRCFFLRDSIQDTILGVGVALDPKSRALSSDFDWLSEAAFEYHKVRRSVEKRDFQYFLPLAFNRPHFEKAETKVWARLAEIDRALREAEQAIARKTGRVSGKVPDKAPPPRGRHEYVGVLYRMMNNIVVSLMKSCDDVYSRGHGSTSNRTLLYASEKAVYSYCHLFHLLICLSQTTPQILRDALWKLQQFASKPEARVKAKIPDLGEFIVNITLVLALAPSHNLNITWGNVVKALLQELTARNVRWVLKESPELEIMEQGQSDYRLAMTFLRAKTSLRLMMFQVTFLDAFVKVYASDLSILDDNYGFAKEEIPKRIVEKTKEIYAVNTWPAFFARVDYTEGVGFGAEKFSHLLRSAVQTSAQRGYHNALRPQQVDLRKSERFQKESEWQRTRPRK</sequence>
<dbReference type="PROSITE" id="PS50127">
    <property type="entry name" value="UBC_2"/>
    <property type="match status" value="1"/>
</dbReference>
<gene>
    <name evidence="3" type="ORF">VKT23_003800</name>
</gene>
<dbReference type="EMBL" id="JBANRG010000003">
    <property type="protein sequence ID" value="KAK7469319.1"/>
    <property type="molecule type" value="Genomic_DNA"/>
</dbReference>
<protein>
    <recommendedName>
        <fullName evidence="2">UBC core domain-containing protein</fullName>
    </recommendedName>
</protein>
<keyword evidence="4" id="KW-1185">Reference proteome</keyword>
<dbReference type="Gene3D" id="3.10.110.10">
    <property type="entry name" value="Ubiquitin Conjugating Enzyme"/>
    <property type="match status" value="1"/>
</dbReference>
<dbReference type="SMART" id="SM00212">
    <property type="entry name" value="UBCc"/>
    <property type="match status" value="1"/>
</dbReference>
<evidence type="ECO:0000256" key="1">
    <source>
        <dbReference type="SAM" id="MobiDB-lite"/>
    </source>
</evidence>
<comment type="caution">
    <text evidence="3">The sequence shown here is derived from an EMBL/GenBank/DDBJ whole genome shotgun (WGS) entry which is preliminary data.</text>
</comment>
<evidence type="ECO:0000313" key="4">
    <source>
        <dbReference type="Proteomes" id="UP001498398"/>
    </source>
</evidence>
<feature type="region of interest" description="Disordered" evidence="1">
    <location>
        <begin position="694"/>
        <end position="713"/>
    </location>
</feature>
<accession>A0ABR1JYD3</accession>
<dbReference type="Proteomes" id="UP001498398">
    <property type="component" value="Unassembled WGS sequence"/>
</dbReference>
<reference evidence="3 4" key="1">
    <citation type="submission" date="2024-01" db="EMBL/GenBank/DDBJ databases">
        <title>A draft genome for the cacao thread blight pathogen Marasmiellus scandens.</title>
        <authorList>
            <person name="Baruah I.K."/>
            <person name="Leung J."/>
            <person name="Bukari Y."/>
            <person name="Amoako-Attah I."/>
            <person name="Meinhardt L.W."/>
            <person name="Bailey B.A."/>
            <person name="Cohen S.P."/>
        </authorList>
    </citation>
    <scope>NUCLEOTIDE SEQUENCE [LARGE SCALE GENOMIC DNA]</scope>
    <source>
        <strain evidence="3 4">GH-19</strain>
    </source>
</reference>